<feature type="domain" description="PDZ" evidence="6">
    <location>
        <begin position="711"/>
        <end position="801"/>
    </location>
</feature>
<evidence type="ECO:0000256" key="3">
    <source>
        <dbReference type="ARBA" id="ARBA00022737"/>
    </source>
</evidence>
<evidence type="ECO:0000256" key="4">
    <source>
        <dbReference type="ARBA" id="ARBA00023136"/>
    </source>
</evidence>
<dbReference type="Gene3D" id="2.30.42.10">
    <property type="match status" value="5"/>
</dbReference>
<dbReference type="CDD" id="cd06667">
    <property type="entry name" value="PDZ2_MUPP1-like"/>
    <property type="match status" value="1"/>
</dbReference>
<dbReference type="CDD" id="cd06668">
    <property type="entry name" value="PDZ4_MUPP1-like"/>
    <property type="match status" value="1"/>
</dbReference>
<keyword evidence="2" id="KW-0597">Phosphoprotein</keyword>
<dbReference type="FunFam" id="2.30.42.10:FF:000125">
    <property type="entry name" value="PATJ, crumbs cell polarity complex component"/>
    <property type="match status" value="1"/>
</dbReference>
<name>A0A6M2DKW1_XENCH</name>
<dbReference type="Gene3D" id="1.10.287.650">
    <property type="entry name" value="L27 domain"/>
    <property type="match status" value="1"/>
</dbReference>
<dbReference type="GO" id="GO:0016020">
    <property type="term" value="C:membrane"/>
    <property type="evidence" value="ECO:0007669"/>
    <property type="project" value="UniProtKB-SubCell"/>
</dbReference>
<reference evidence="8" key="1">
    <citation type="submission" date="2020-03" db="EMBL/GenBank/DDBJ databases">
        <title>Transcriptomic Profiling of the Digestive Tract of the Rat Flea, Xenopsylla cheopis, Following Blood Feeding and Infection with Yersinia pestis.</title>
        <authorList>
            <person name="Bland D.M."/>
            <person name="Martens C.A."/>
            <person name="Virtaneva K."/>
            <person name="Kanakabandi K."/>
            <person name="Long D."/>
            <person name="Rosenke R."/>
            <person name="Saturday G.A."/>
            <person name="Hoyt F.H."/>
            <person name="Bruno D.P."/>
            <person name="Ribeiro J.M.C."/>
            <person name="Hinnebusch J."/>
        </authorList>
    </citation>
    <scope>NUCLEOTIDE SEQUENCE</scope>
</reference>
<dbReference type="InterPro" id="IPR036892">
    <property type="entry name" value="L27_dom_sf"/>
</dbReference>
<evidence type="ECO:0000259" key="7">
    <source>
        <dbReference type="PROSITE" id="PS51022"/>
    </source>
</evidence>
<dbReference type="Pfam" id="PF00595">
    <property type="entry name" value="PDZ"/>
    <property type="match status" value="5"/>
</dbReference>
<dbReference type="InterPro" id="IPR001478">
    <property type="entry name" value="PDZ"/>
</dbReference>
<dbReference type="SMART" id="SM00228">
    <property type="entry name" value="PDZ"/>
    <property type="match status" value="5"/>
</dbReference>
<dbReference type="SMART" id="SM00569">
    <property type="entry name" value="L27"/>
    <property type="match status" value="1"/>
</dbReference>
<feature type="domain" description="L27" evidence="7">
    <location>
        <begin position="3"/>
        <end position="67"/>
    </location>
</feature>
<dbReference type="GO" id="GO:0030054">
    <property type="term" value="C:cell junction"/>
    <property type="evidence" value="ECO:0007669"/>
    <property type="project" value="UniProtKB-ARBA"/>
</dbReference>
<evidence type="ECO:0000256" key="2">
    <source>
        <dbReference type="ARBA" id="ARBA00022553"/>
    </source>
</evidence>
<dbReference type="CDD" id="cd06669">
    <property type="entry name" value="PDZ5_MUPP1-like"/>
    <property type="match status" value="1"/>
</dbReference>
<feature type="compositionally biased region" description="Polar residues" evidence="5">
    <location>
        <begin position="546"/>
        <end position="561"/>
    </location>
</feature>
<dbReference type="PROSITE" id="PS51022">
    <property type="entry name" value="L27"/>
    <property type="match status" value="1"/>
</dbReference>
<protein>
    <submittedName>
        <fullName evidence="8">Putative pdz domain-containing protein</fullName>
    </submittedName>
</protein>
<comment type="subcellular location">
    <subcellularLocation>
        <location evidence="1">Membrane</location>
    </subcellularLocation>
</comment>
<dbReference type="AlphaFoldDB" id="A0A6M2DKW1"/>
<dbReference type="SUPFAM" id="SSF101288">
    <property type="entry name" value="L27 domain"/>
    <property type="match status" value="1"/>
</dbReference>
<feature type="domain" description="PDZ" evidence="6">
    <location>
        <begin position="211"/>
        <end position="291"/>
    </location>
</feature>
<feature type="domain" description="PDZ" evidence="6">
    <location>
        <begin position="875"/>
        <end position="953"/>
    </location>
</feature>
<proteinExistence type="predicted"/>
<dbReference type="InterPro" id="IPR004172">
    <property type="entry name" value="L27_dom"/>
</dbReference>
<dbReference type="InterPro" id="IPR036034">
    <property type="entry name" value="PDZ_sf"/>
</dbReference>
<accession>A0A6M2DKW1</accession>
<dbReference type="PROSITE" id="PS50106">
    <property type="entry name" value="PDZ"/>
    <property type="match status" value="5"/>
</dbReference>
<sequence length="998" mass="107925">MHLSADLSSALQQLESIKQAIDDSHDPKLQLSTSEDLDMIISLLQDPVFRSIVTTQDSLGELNSQIAQHPSILPGDFDITTSGDLVLTVPPTLDLYDNEYTDEQRVPSAQLSPGSPQSLGYSVVGGQGGETLTLHEGDQILAIDGQPIDSNISHQQAINILQKAKGLVELVVARTGTEDDRCSSIASGTSSSKPGVCSDMILGTEWAQVEAINLVNDGTGLGFGIIGARTSGVIVKTILPGGVADRDGRLQSGDHILQIGSVNLHRMQSEHVAAVLRQSGTHVRLVVARPIDPIERHSSAPVVPTRLLADPIELDAHLIAAGYPEIFGNDSSSASPSPVVDTHPNSFIYNTDGHNLPLAASRMSMNLELPEMEKFSVELKKDFNGLGITIAGYVCEKEELSGIFVKSVSPGSAADLSGRIQVNDRIVEVDGQSLQGYSNHQAVDVLKSSGTVVRLCLERYLRGPKYEQLQQAIAANELKPSTPATPPHVPVASRNNANIDEIRNSNLSRFSVTQNDVTNSIPIINERLKECVTLNPEERKRKESVVSMQSDKSYNKDSGLSSHVLRKSSNHSVHSEHSFTQDTPLKSDMILNPAHLLNNDRIINDLHSFTLPHERNNKTTTFKNQTTMSLAPIQNMSMSLDRKAKFNDSVLSNDDFVMETPVDDNLNQTNNIDLVLLRNNKQFESELTPVVEEAIKAKWNKIVGEDTEIVVAQLRKFGASGGLGISLEGTVDVEDGREVRPHHYIRSILPEGPVGRHGALRSGDELLEVNGHRLLGMNHIEVVSILKELPIGVRMVCGRGPPCPPDMYIPPSPPRGKLGGSLQNLMPTTDRLVKAKSDGSLATTGGTSGGDFTKMKSRSLEPLTGLAMWSSEPQIIELTKGERGLGFSILDYQDPIDPNDTVIVIRSLVPGGVAQLDGRLIPGDRLLFVNDIVLENASLDQAVQALKGAPKGIVKIGVAKPLPLADSSCTNNQEVFEPRQLAPTPMTPTQGEIKINLS</sequence>
<keyword evidence="4" id="KW-0472">Membrane</keyword>
<feature type="domain" description="PDZ" evidence="6">
    <location>
        <begin position="125"/>
        <end position="176"/>
    </location>
</feature>
<evidence type="ECO:0000313" key="8">
    <source>
        <dbReference type="EMBL" id="NOV46584.1"/>
    </source>
</evidence>
<evidence type="ECO:0000259" key="6">
    <source>
        <dbReference type="PROSITE" id="PS50106"/>
    </source>
</evidence>
<dbReference type="CDD" id="cd06791">
    <property type="entry name" value="PDZ3_MUPP1-like"/>
    <property type="match status" value="1"/>
</dbReference>
<feature type="region of interest" description="Disordered" evidence="5">
    <location>
        <begin position="539"/>
        <end position="581"/>
    </location>
</feature>
<evidence type="ECO:0000256" key="5">
    <source>
        <dbReference type="SAM" id="MobiDB-lite"/>
    </source>
</evidence>
<dbReference type="PANTHER" id="PTHR19964">
    <property type="entry name" value="MULTIPLE PDZ DOMAIN PROTEIN"/>
    <property type="match status" value="1"/>
</dbReference>
<keyword evidence="3" id="KW-0677">Repeat</keyword>
<dbReference type="FunFam" id="2.30.42.10:FF:000070">
    <property type="entry name" value="Multiple PDZ domain protein"/>
    <property type="match status" value="1"/>
</dbReference>
<dbReference type="EMBL" id="GIIL01002858">
    <property type="protein sequence ID" value="NOV46584.1"/>
    <property type="molecule type" value="Transcribed_RNA"/>
</dbReference>
<feature type="domain" description="PDZ" evidence="6">
    <location>
        <begin position="376"/>
        <end position="461"/>
    </location>
</feature>
<dbReference type="InterPro" id="IPR051342">
    <property type="entry name" value="PDZ_scaffold"/>
</dbReference>
<dbReference type="PANTHER" id="PTHR19964:SF92">
    <property type="entry name" value="PATJ HOMOLOG"/>
    <property type="match status" value="1"/>
</dbReference>
<evidence type="ECO:0000256" key="1">
    <source>
        <dbReference type="ARBA" id="ARBA00004370"/>
    </source>
</evidence>
<organism evidence="8">
    <name type="scientific">Xenopsylla cheopis</name>
    <name type="common">Oriental rat flea</name>
    <name type="synonym">Pulex cheopis</name>
    <dbReference type="NCBI Taxonomy" id="163159"/>
    <lineage>
        <taxon>Eukaryota</taxon>
        <taxon>Metazoa</taxon>
        <taxon>Ecdysozoa</taxon>
        <taxon>Arthropoda</taxon>
        <taxon>Hexapoda</taxon>
        <taxon>Insecta</taxon>
        <taxon>Pterygota</taxon>
        <taxon>Neoptera</taxon>
        <taxon>Endopterygota</taxon>
        <taxon>Siphonaptera</taxon>
        <taxon>Pulicidae</taxon>
        <taxon>Xenopsyllinae</taxon>
        <taxon>Xenopsylla</taxon>
    </lineage>
</organism>
<dbReference type="SUPFAM" id="SSF50156">
    <property type="entry name" value="PDZ domain-like"/>
    <property type="match status" value="5"/>
</dbReference>